<sequence length="145" mass="15932">MFPGPLAFSLIGKALNEKKFSLETVNLHDFGFDERKGIDDEPFGGGPGMIIRPDVVERALLSINSNNLQKSHRVYLSPSGKSLNQGKLKNYSQLDELIILCGRFEGVDQRAIDVLNFEEISIGDYILAGGETAAHVLVEGCIRLI</sequence>
<dbReference type="GO" id="GO:0052906">
    <property type="term" value="F:tRNA (guanine(37)-N1)-methyltransferase activity"/>
    <property type="evidence" value="ECO:0007669"/>
    <property type="project" value="InterPro"/>
</dbReference>
<dbReference type="AlphaFoldDB" id="A0A382IQV2"/>
<reference evidence="2" key="1">
    <citation type="submission" date="2018-05" db="EMBL/GenBank/DDBJ databases">
        <authorList>
            <person name="Lanie J.A."/>
            <person name="Ng W.-L."/>
            <person name="Kazmierczak K.M."/>
            <person name="Andrzejewski T.M."/>
            <person name="Davidsen T.M."/>
            <person name="Wayne K.J."/>
            <person name="Tettelin H."/>
            <person name="Glass J.I."/>
            <person name="Rusch D."/>
            <person name="Podicherti R."/>
            <person name="Tsui H.-C.T."/>
            <person name="Winkler M.E."/>
        </authorList>
    </citation>
    <scope>NUCLEOTIDE SEQUENCE</scope>
</reference>
<proteinExistence type="predicted"/>
<dbReference type="PANTHER" id="PTHR46417">
    <property type="entry name" value="TRNA (GUANINE-N(1)-)-METHYLTRANSFERASE"/>
    <property type="match status" value="1"/>
</dbReference>
<dbReference type="InterPro" id="IPR029026">
    <property type="entry name" value="tRNA_m1G_MTases_N"/>
</dbReference>
<feature type="non-terminal residue" evidence="2">
    <location>
        <position position="145"/>
    </location>
</feature>
<dbReference type="InterPro" id="IPR016009">
    <property type="entry name" value="tRNA_MeTrfase_TRMD/TRM10"/>
</dbReference>
<dbReference type="InterPro" id="IPR002649">
    <property type="entry name" value="tRNA_m1G_MeTrfase_TrmD"/>
</dbReference>
<dbReference type="SUPFAM" id="SSF75217">
    <property type="entry name" value="alpha/beta knot"/>
    <property type="match status" value="1"/>
</dbReference>
<dbReference type="EMBL" id="UINC01068728">
    <property type="protein sequence ID" value="SVC01567.1"/>
    <property type="molecule type" value="Genomic_DNA"/>
</dbReference>
<accession>A0A382IQV2</accession>
<gene>
    <name evidence="2" type="ORF">METZ01_LOCUS254421</name>
</gene>
<evidence type="ECO:0000313" key="2">
    <source>
        <dbReference type="EMBL" id="SVC01567.1"/>
    </source>
</evidence>
<feature type="domain" description="tRNA methyltransferase TRMD/TRM10-type" evidence="1">
    <location>
        <begin position="5"/>
        <end position="145"/>
    </location>
</feature>
<dbReference type="InterPro" id="IPR029028">
    <property type="entry name" value="Alpha/beta_knot_MTases"/>
</dbReference>
<dbReference type="GO" id="GO:0002939">
    <property type="term" value="P:tRNA N1-guanine methylation"/>
    <property type="evidence" value="ECO:0007669"/>
    <property type="project" value="TreeGrafter"/>
</dbReference>
<dbReference type="PANTHER" id="PTHR46417:SF1">
    <property type="entry name" value="TRNA (GUANINE-N(1)-)-METHYLTRANSFERASE"/>
    <property type="match status" value="1"/>
</dbReference>
<dbReference type="GO" id="GO:0005829">
    <property type="term" value="C:cytosol"/>
    <property type="evidence" value="ECO:0007669"/>
    <property type="project" value="TreeGrafter"/>
</dbReference>
<evidence type="ECO:0000259" key="1">
    <source>
        <dbReference type="Pfam" id="PF01746"/>
    </source>
</evidence>
<dbReference type="Pfam" id="PF01746">
    <property type="entry name" value="tRNA_m1G_MT"/>
    <property type="match status" value="1"/>
</dbReference>
<organism evidence="2">
    <name type="scientific">marine metagenome</name>
    <dbReference type="NCBI Taxonomy" id="408172"/>
    <lineage>
        <taxon>unclassified sequences</taxon>
        <taxon>metagenomes</taxon>
        <taxon>ecological metagenomes</taxon>
    </lineage>
</organism>
<protein>
    <recommendedName>
        <fullName evidence="1">tRNA methyltransferase TRMD/TRM10-type domain-containing protein</fullName>
    </recommendedName>
</protein>
<dbReference type="Gene3D" id="3.40.1280.10">
    <property type="match status" value="1"/>
</dbReference>
<name>A0A382IQV2_9ZZZZ</name>